<dbReference type="InParanoid" id="A0A286UDC6"/>
<dbReference type="PROSITE" id="PS50011">
    <property type="entry name" value="PROTEIN_KINASE_DOM"/>
    <property type="match status" value="1"/>
</dbReference>
<dbReference type="STRING" id="2282107.A0A286UDC6"/>
<comment type="caution">
    <text evidence="12">The sequence shown here is derived from an EMBL/GenBank/DDBJ whole genome shotgun (WGS) entry which is preliminary data.</text>
</comment>
<keyword evidence="3" id="KW-0808">Transferase</keyword>
<feature type="binding site" evidence="9">
    <location>
        <position position="38"/>
    </location>
    <ligand>
        <name>ATP</name>
        <dbReference type="ChEBI" id="CHEBI:30616"/>
    </ligand>
</feature>
<dbReference type="Pfam" id="PF00069">
    <property type="entry name" value="Pkinase"/>
    <property type="match status" value="1"/>
</dbReference>
<organism evidence="12 13">
    <name type="scientific">Pyrrhoderma noxium</name>
    <dbReference type="NCBI Taxonomy" id="2282107"/>
    <lineage>
        <taxon>Eukaryota</taxon>
        <taxon>Fungi</taxon>
        <taxon>Dikarya</taxon>
        <taxon>Basidiomycota</taxon>
        <taxon>Agaricomycotina</taxon>
        <taxon>Agaricomycetes</taxon>
        <taxon>Hymenochaetales</taxon>
        <taxon>Hymenochaetaceae</taxon>
        <taxon>Pyrrhoderma</taxon>
    </lineage>
</organism>
<dbReference type="InterPro" id="IPR017441">
    <property type="entry name" value="Protein_kinase_ATP_BS"/>
</dbReference>
<dbReference type="Proteomes" id="UP000217199">
    <property type="component" value="Unassembled WGS sequence"/>
</dbReference>
<evidence type="ECO:0000313" key="12">
    <source>
        <dbReference type="EMBL" id="PAV17606.1"/>
    </source>
</evidence>
<keyword evidence="5 12" id="KW-0418">Kinase</keyword>
<dbReference type="GO" id="GO:0004674">
    <property type="term" value="F:protein serine/threonine kinase activity"/>
    <property type="evidence" value="ECO:0007669"/>
    <property type="project" value="UniProtKB-KW"/>
</dbReference>
<gene>
    <name evidence="12" type="ORF">PNOK_0609200</name>
</gene>
<dbReference type="EC" id="2.7.11.1" evidence="1"/>
<dbReference type="SMART" id="SM00220">
    <property type="entry name" value="S_TKc"/>
    <property type="match status" value="1"/>
</dbReference>
<dbReference type="GO" id="GO:0035861">
    <property type="term" value="C:site of double-strand break"/>
    <property type="evidence" value="ECO:0007669"/>
    <property type="project" value="TreeGrafter"/>
</dbReference>
<evidence type="ECO:0000256" key="10">
    <source>
        <dbReference type="RuleBase" id="RU000304"/>
    </source>
</evidence>
<dbReference type="InterPro" id="IPR008271">
    <property type="entry name" value="Ser/Thr_kinase_AS"/>
</dbReference>
<evidence type="ECO:0000256" key="6">
    <source>
        <dbReference type="ARBA" id="ARBA00022840"/>
    </source>
</evidence>
<comment type="catalytic activity">
    <reaction evidence="7">
        <text>L-threonyl-[protein] + ATP = O-phospho-L-threonyl-[protein] + ADP + H(+)</text>
        <dbReference type="Rhea" id="RHEA:46608"/>
        <dbReference type="Rhea" id="RHEA-COMP:11060"/>
        <dbReference type="Rhea" id="RHEA-COMP:11605"/>
        <dbReference type="ChEBI" id="CHEBI:15378"/>
        <dbReference type="ChEBI" id="CHEBI:30013"/>
        <dbReference type="ChEBI" id="CHEBI:30616"/>
        <dbReference type="ChEBI" id="CHEBI:61977"/>
        <dbReference type="ChEBI" id="CHEBI:456216"/>
        <dbReference type="EC" id="2.7.11.1"/>
    </reaction>
</comment>
<dbReference type="PROSITE" id="PS00108">
    <property type="entry name" value="PROTEIN_KINASE_ST"/>
    <property type="match status" value="1"/>
</dbReference>
<dbReference type="AlphaFoldDB" id="A0A286UDC6"/>
<evidence type="ECO:0000256" key="9">
    <source>
        <dbReference type="PROSITE-ProRule" id="PRU10141"/>
    </source>
</evidence>
<proteinExistence type="inferred from homology"/>
<dbReference type="OrthoDB" id="539158at2759"/>
<evidence type="ECO:0000256" key="7">
    <source>
        <dbReference type="ARBA" id="ARBA00047899"/>
    </source>
</evidence>
<reference evidence="12 13" key="1">
    <citation type="journal article" date="2017" name="Mol. Ecol.">
        <title>Comparative and population genomic landscape of Phellinus noxius: A hypervariable fungus causing root rot in trees.</title>
        <authorList>
            <person name="Chung C.L."/>
            <person name="Lee T.J."/>
            <person name="Akiba M."/>
            <person name="Lee H.H."/>
            <person name="Kuo T.H."/>
            <person name="Liu D."/>
            <person name="Ke H.M."/>
            <person name="Yokoi T."/>
            <person name="Roa M.B."/>
            <person name="Lu M.J."/>
            <person name="Chang Y.Y."/>
            <person name="Ann P.J."/>
            <person name="Tsai J.N."/>
            <person name="Chen C.Y."/>
            <person name="Tzean S.S."/>
            <person name="Ota Y."/>
            <person name="Hattori T."/>
            <person name="Sahashi N."/>
            <person name="Liou R.F."/>
            <person name="Kikuchi T."/>
            <person name="Tsai I.J."/>
        </authorList>
    </citation>
    <scope>NUCLEOTIDE SEQUENCE [LARGE SCALE GENOMIC DNA]</scope>
    <source>
        <strain evidence="12 13">FFPRI411160</strain>
    </source>
</reference>
<keyword evidence="2 10" id="KW-0723">Serine/threonine-protein kinase</keyword>
<dbReference type="FunCoup" id="A0A286UDC6">
    <property type="interactions" value="401"/>
</dbReference>
<dbReference type="PANTHER" id="PTHR43895:SF32">
    <property type="entry name" value="SERINE_THREONINE-PROTEIN KINASE CHK1"/>
    <property type="match status" value="1"/>
</dbReference>
<dbReference type="GO" id="GO:0005737">
    <property type="term" value="C:cytoplasm"/>
    <property type="evidence" value="ECO:0007669"/>
    <property type="project" value="TreeGrafter"/>
</dbReference>
<dbReference type="GO" id="GO:0005524">
    <property type="term" value="F:ATP binding"/>
    <property type="evidence" value="ECO:0007669"/>
    <property type="project" value="UniProtKB-UniRule"/>
</dbReference>
<comment type="catalytic activity">
    <reaction evidence="8">
        <text>L-seryl-[protein] + ATP = O-phospho-L-seryl-[protein] + ADP + H(+)</text>
        <dbReference type="Rhea" id="RHEA:17989"/>
        <dbReference type="Rhea" id="RHEA-COMP:9863"/>
        <dbReference type="Rhea" id="RHEA-COMP:11604"/>
        <dbReference type="ChEBI" id="CHEBI:15378"/>
        <dbReference type="ChEBI" id="CHEBI:29999"/>
        <dbReference type="ChEBI" id="CHEBI:30616"/>
        <dbReference type="ChEBI" id="CHEBI:83421"/>
        <dbReference type="ChEBI" id="CHEBI:456216"/>
        <dbReference type="EC" id="2.7.11.1"/>
    </reaction>
</comment>
<evidence type="ECO:0000256" key="3">
    <source>
        <dbReference type="ARBA" id="ARBA00022679"/>
    </source>
</evidence>
<dbReference type="Gene3D" id="1.10.510.10">
    <property type="entry name" value="Transferase(Phosphotransferase) domain 1"/>
    <property type="match status" value="1"/>
</dbReference>
<feature type="domain" description="Protein kinase" evidence="11">
    <location>
        <begin position="9"/>
        <end position="277"/>
    </location>
</feature>
<keyword evidence="13" id="KW-1185">Reference proteome</keyword>
<accession>A0A286UDC6</accession>
<name>A0A286UDC6_9AGAM</name>
<evidence type="ECO:0000256" key="8">
    <source>
        <dbReference type="ARBA" id="ARBA00048679"/>
    </source>
</evidence>
<dbReference type="InterPro" id="IPR011009">
    <property type="entry name" value="Kinase-like_dom_sf"/>
</dbReference>
<evidence type="ECO:0000259" key="11">
    <source>
        <dbReference type="PROSITE" id="PS50011"/>
    </source>
</evidence>
<dbReference type="GO" id="GO:0007095">
    <property type="term" value="P:mitotic G2 DNA damage checkpoint signaling"/>
    <property type="evidence" value="ECO:0007669"/>
    <property type="project" value="TreeGrafter"/>
</dbReference>
<evidence type="ECO:0000256" key="2">
    <source>
        <dbReference type="ARBA" id="ARBA00022527"/>
    </source>
</evidence>
<sequence length="464" mass="52542">MKFPEVVGYKLVERVGGGGFSTVYKAVNFKTRRVAACKVVLIDSETTSHSMQGLNREITVQKKLKHIHILEMLEGAIVNLNQKKYYPGAYMLLEFASGGELFDKIVPDVGIDGDVAQLYFAQLLSGLEYIHDEGVVHRDLKPENILLDVLGRLKICDFGLCSVYKLKETGQIRLLSEQCGTPQYAAPELSTSRLYKGPPIDIWGAGVILFTLLVGNTPWDEPTKLSPEFARYSKGKIFNDSPWDRLQPEELELIKGMLTISPEDRWTISQIKVHPWVMRPSQLASEGQAAIAQRLTEPLTKSGDVNIIDPHSSLLDQDKDEDEISSSLQSQFTQSLLLFSQTQSGKRYNPRLTRFYSNLPPEELMPLITSSVTQLGVKSKPAPADPENPERLRLRVGGYDRRREMFKGWIEVEPFIHDGEEGSFCMMQRNNGNPISWRQLWKAIIQSETIEPHVLKKEKIKKRN</sequence>
<dbReference type="FunFam" id="1.10.510.10:FF:000571">
    <property type="entry name" value="Maternal embryonic leucine zipper kinase"/>
    <property type="match status" value="1"/>
</dbReference>
<dbReference type="GO" id="GO:0005634">
    <property type="term" value="C:nucleus"/>
    <property type="evidence" value="ECO:0007669"/>
    <property type="project" value="TreeGrafter"/>
</dbReference>
<keyword evidence="4 9" id="KW-0547">Nucleotide-binding</keyword>
<dbReference type="InterPro" id="IPR000719">
    <property type="entry name" value="Prot_kinase_dom"/>
</dbReference>
<keyword evidence="6 9" id="KW-0067">ATP-binding</keyword>
<comment type="similarity">
    <text evidence="10">Belongs to the protein kinase superfamily.</text>
</comment>
<protein>
    <recommendedName>
        <fullName evidence="1">non-specific serine/threonine protein kinase</fullName>
        <ecNumber evidence="1">2.7.11.1</ecNumber>
    </recommendedName>
</protein>
<dbReference type="EMBL" id="NBII01000006">
    <property type="protein sequence ID" value="PAV17606.1"/>
    <property type="molecule type" value="Genomic_DNA"/>
</dbReference>
<dbReference type="PANTHER" id="PTHR43895">
    <property type="entry name" value="CALCIUM/CALMODULIN-DEPENDENT PROTEIN KINASE KINASE-RELATED"/>
    <property type="match status" value="1"/>
</dbReference>
<evidence type="ECO:0000256" key="1">
    <source>
        <dbReference type="ARBA" id="ARBA00012513"/>
    </source>
</evidence>
<evidence type="ECO:0000313" key="13">
    <source>
        <dbReference type="Proteomes" id="UP000217199"/>
    </source>
</evidence>
<dbReference type="PROSITE" id="PS00107">
    <property type="entry name" value="PROTEIN_KINASE_ATP"/>
    <property type="match status" value="1"/>
</dbReference>
<evidence type="ECO:0000256" key="4">
    <source>
        <dbReference type="ARBA" id="ARBA00022741"/>
    </source>
</evidence>
<evidence type="ECO:0000256" key="5">
    <source>
        <dbReference type="ARBA" id="ARBA00022777"/>
    </source>
</evidence>
<dbReference type="SUPFAM" id="SSF56112">
    <property type="entry name" value="Protein kinase-like (PK-like)"/>
    <property type="match status" value="1"/>
</dbReference>